<accession>A0A0D9X0J8</accession>
<feature type="region of interest" description="Disordered" evidence="1">
    <location>
        <begin position="131"/>
        <end position="156"/>
    </location>
</feature>
<dbReference type="PANTHER" id="PTHR45224:SF15">
    <property type="entry name" value="OS10G0563100 PROTEIN"/>
    <property type="match status" value="1"/>
</dbReference>
<evidence type="ECO:0000313" key="2">
    <source>
        <dbReference type="EnsemblPlants" id="LPERR07G16670.1"/>
    </source>
</evidence>
<reference evidence="3" key="2">
    <citation type="submission" date="2013-12" db="EMBL/GenBank/DDBJ databases">
        <authorList>
            <person name="Yu Y."/>
            <person name="Lee S."/>
            <person name="de Baynast K."/>
            <person name="Wissotski M."/>
            <person name="Liu L."/>
            <person name="Talag J."/>
            <person name="Goicoechea J."/>
            <person name="Angelova A."/>
            <person name="Jetty R."/>
            <person name="Kudrna D."/>
            <person name="Golser W."/>
            <person name="Rivera L."/>
            <person name="Zhang J."/>
            <person name="Wing R."/>
        </authorList>
    </citation>
    <scope>NUCLEOTIDE SEQUENCE</scope>
</reference>
<dbReference type="EnsemblPlants" id="LPERR07G16670.1">
    <property type="protein sequence ID" value="LPERR07G16670.1"/>
    <property type="gene ID" value="LPERR07G16670"/>
</dbReference>
<reference evidence="2 3" key="1">
    <citation type="submission" date="2012-08" db="EMBL/GenBank/DDBJ databases">
        <title>Oryza genome evolution.</title>
        <authorList>
            <person name="Wing R.A."/>
        </authorList>
    </citation>
    <scope>NUCLEOTIDE SEQUENCE</scope>
</reference>
<organism evidence="2 3">
    <name type="scientific">Leersia perrieri</name>
    <dbReference type="NCBI Taxonomy" id="77586"/>
    <lineage>
        <taxon>Eukaryota</taxon>
        <taxon>Viridiplantae</taxon>
        <taxon>Streptophyta</taxon>
        <taxon>Embryophyta</taxon>
        <taxon>Tracheophyta</taxon>
        <taxon>Spermatophyta</taxon>
        <taxon>Magnoliopsida</taxon>
        <taxon>Liliopsida</taxon>
        <taxon>Poales</taxon>
        <taxon>Poaceae</taxon>
        <taxon>BOP clade</taxon>
        <taxon>Oryzoideae</taxon>
        <taxon>Oryzeae</taxon>
        <taxon>Oryzinae</taxon>
        <taxon>Leersia</taxon>
    </lineage>
</organism>
<evidence type="ECO:0000256" key="1">
    <source>
        <dbReference type="SAM" id="MobiDB-lite"/>
    </source>
</evidence>
<protein>
    <recommendedName>
        <fullName evidence="4">No apical meristem-associated C-terminal domain-containing protein</fullName>
    </recommendedName>
</protein>
<dbReference type="PANTHER" id="PTHR45224">
    <property type="entry name" value="OS01G0527900 PROTEIN-RELATED"/>
    <property type="match status" value="1"/>
</dbReference>
<reference evidence="2" key="3">
    <citation type="submission" date="2015-04" db="UniProtKB">
        <authorList>
            <consortium name="EnsemblPlants"/>
        </authorList>
    </citation>
    <scope>IDENTIFICATION</scope>
</reference>
<dbReference type="eggNOG" id="ENOG502RRSQ">
    <property type="taxonomic scope" value="Eukaryota"/>
</dbReference>
<proteinExistence type="predicted"/>
<dbReference type="AlphaFoldDB" id="A0A0D9X0J8"/>
<evidence type="ECO:0000313" key="3">
    <source>
        <dbReference type="Proteomes" id="UP000032180"/>
    </source>
</evidence>
<keyword evidence="3" id="KW-1185">Reference proteome</keyword>
<evidence type="ECO:0008006" key="4">
    <source>
        <dbReference type="Google" id="ProtNLM"/>
    </source>
</evidence>
<dbReference type="Proteomes" id="UP000032180">
    <property type="component" value="Chromosome 7"/>
</dbReference>
<name>A0A0D9X0J8_9ORYZ</name>
<dbReference type="HOGENOM" id="CLU_1047281_0_0_1"/>
<dbReference type="Gramene" id="LPERR07G16670.1">
    <property type="protein sequence ID" value="LPERR07G16670.1"/>
    <property type="gene ID" value="LPERR07G16670"/>
</dbReference>
<sequence length="240" mass="26663">MGDARCKMSRRSRREVAPLSPAAAAAAADVAGCFDGSIAASLQIDGVMDVPPEAQPAWRNGPMPQTNSGMDLRQFLNYFQIGQQPFIPPHPNVSFPPPWPPTAPMTNSGTSKSNSKAVINVDDGDDVRTAKRLPYETDEDERLQNSKGKFKDDDPSLQEDMKKYMDIQVAASKRHEEFIETQQRISDAKVEAARLRRESVLLESYQKLLTMDTSQMTDEMKAEHVIGLKILKDKLLGNTN</sequence>
<dbReference type="STRING" id="77586.A0A0D9X0J8"/>